<organism evidence="1 2">
    <name type="scientific">Dermatophagoides pteronyssinus</name>
    <name type="common">European house dust mite</name>
    <dbReference type="NCBI Taxonomy" id="6956"/>
    <lineage>
        <taxon>Eukaryota</taxon>
        <taxon>Metazoa</taxon>
        <taxon>Ecdysozoa</taxon>
        <taxon>Arthropoda</taxon>
        <taxon>Chelicerata</taxon>
        <taxon>Arachnida</taxon>
        <taxon>Acari</taxon>
        <taxon>Acariformes</taxon>
        <taxon>Sarcoptiformes</taxon>
        <taxon>Astigmata</taxon>
        <taxon>Psoroptidia</taxon>
        <taxon>Analgoidea</taxon>
        <taxon>Pyroglyphidae</taxon>
        <taxon>Dermatophagoidinae</taxon>
        <taxon>Dermatophagoides</taxon>
    </lineage>
</organism>
<dbReference type="KEGG" id="dpte:113792056"/>
<dbReference type="InParanoid" id="A0A6P6XXS8"/>
<gene>
    <name evidence="2" type="primary">LOC113792056</name>
</gene>
<dbReference type="GeneID" id="113792056"/>
<reference evidence="2" key="1">
    <citation type="submission" date="2025-08" db="UniProtKB">
        <authorList>
            <consortium name="RefSeq"/>
        </authorList>
    </citation>
    <scope>IDENTIFICATION</scope>
    <source>
        <strain evidence="2">Airmid</strain>
    </source>
</reference>
<dbReference type="OrthoDB" id="6508380at2759"/>
<dbReference type="Proteomes" id="UP000515146">
    <property type="component" value="Unplaced"/>
</dbReference>
<protein>
    <submittedName>
        <fullName evidence="2">Uncharacterized protein LOC113792056</fullName>
    </submittedName>
</protein>
<dbReference type="AlphaFoldDB" id="A0A6P6XXS8"/>
<keyword evidence="1" id="KW-1185">Reference proteome</keyword>
<evidence type="ECO:0000313" key="2">
    <source>
        <dbReference type="RefSeq" id="XP_027197726.1"/>
    </source>
</evidence>
<dbReference type="RefSeq" id="XP_027197726.1">
    <property type="nucleotide sequence ID" value="XM_027341925.1"/>
</dbReference>
<proteinExistence type="predicted"/>
<evidence type="ECO:0000313" key="1">
    <source>
        <dbReference type="Proteomes" id="UP000515146"/>
    </source>
</evidence>
<name>A0A6P6XXS8_DERPT</name>
<accession>A0A6P6XXS8</accession>
<sequence length="240" mass="28459">MYFLKISLLIVMIVMINVVVGSNDNNDKPSESIINPFLNDDMIEPVEELNIEEPYLWQMAAFAARQMSDKRIKYKLMELTSAEKIDTIYRLRVTLKKIFNTDYDAKNNVLYCTVEVNNDGQQLEMENFGCTIPAMIRVRDRNMEKSDSSNSNSVDKIQTNEYDAKQQQQPSKYQPINNVIPNEKTIDPIEFRKEKLQQTFSSPFLYRQPTIFTRPQMFSYYQPRSTYTYQEVRPNYRFYY</sequence>